<dbReference type="EMBL" id="CP079194">
    <property type="protein sequence ID" value="QXT40827.1"/>
    <property type="molecule type" value="Genomic_DNA"/>
</dbReference>
<dbReference type="PANTHER" id="PTHR12629">
    <property type="entry name" value="DIPHOSPHOINOSITOL POLYPHOSPHATE PHOSPHOHYDROLASE"/>
    <property type="match status" value="1"/>
</dbReference>
<dbReference type="KEGG" id="gce:KYE46_06235"/>
<dbReference type="GO" id="GO:1901909">
    <property type="term" value="P:diadenosine hexaphosphate catabolic process"/>
    <property type="evidence" value="ECO:0007669"/>
    <property type="project" value="TreeGrafter"/>
</dbReference>
<evidence type="ECO:0000313" key="8">
    <source>
        <dbReference type="Proteomes" id="UP000825009"/>
    </source>
</evidence>
<dbReference type="PROSITE" id="PS51462">
    <property type="entry name" value="NUDIX"/>
    <property type="match status" value="1"/>
</dbReference>
<comment type="cofactor">
    <cofactor evidence="1">
        <name>Mg(2+)</name>
        <dbReference type="ChEBI" id="CHEBI:18420"/>
    </cofactor>
</comment>
<dbReference type="PANTHER" id="PTHR12629:SF0">
    <property type="entry name" value="DIPHOSPHOINOSITOL-POLYPHOSPHATE DIPHOSPHATASE"/>
    <property type="match status" value="1"/>
</dbReference>
<feature type="domain" description="Nudix hydrolase" evidence="6">
    <location>
        <begin position="26"/>
        <end position="162"/>
    </location>
</feature>
<dbReference type="CDD" id="cd04666">
    <property type="entry name" value="NUDIX_DIPP2_like_Nudt4"/>
    <property type="match status" value="1"/>
</dbReference>
<name>A0A8F6TXN8_9RHOB</name>
<dbReference type="AlphaFoldDB" id="A0A8F6TXN8"/>
<gene>
    <name evidence="7" type="ORF">KYE46_06235</name>
</gene>
<accession>A0A8F6TXN8</accession>
<evidence type="ECO:0000256" key="2">
    <source>
        <dbReference type="ARBA" id="ARBA00022723"/>
    </source>
</evidence>
<evidence type="ECO:0000256" key="4">
    <source>
        <dbReference type="ARBA" id="ARBA00022842"/>
    </source>
</evidence>
<evidence type="ECO:0000256" key="5">
    <source>
        <dbReference type="SAM" id="MobiDB-lite"/>
    </source>
</evidence>
<sequence length="167" mass="19229">MSDTTHPDPDANPQRPLRIRAESKRDPRTQFAGLPFRVVKGDKGKKIQILLVTSRETKRWIIPKGWPMDGLTPGEAAAQEVWEEAGAIGKPYDVCLGLYSYRKWMNEDTALPVIVAVFPVKVRRLEKEYPEVAERRRKWFSLKKAAQKVEEKDLQQLIATFSLDRLK</sequence>
<dbReference type="GO" id="GO:0005737">
    <property type="term" value="C:cytoplasm"/>
    <property type="evidence" value="ECO:0007669"/>
    <property type="project" value="TreeGrafter"/>
</dbReference>
<dbReference type="GO" id="GO:0071543">
    <property type="term" value="P:diphosphoinositol polyphosphate metabolic process"/>
    <property type="evidence" value="ECO:0007669"/>
    <property type="project" value="TreeGrafter"/>
</dbReference>
<organism evidence="7 8">
    <name type="scientific">Gymnodinialimonas ceratoperidinii</name>
    <dbReference type="NCBI Taxonomy" id="2856823"/>
    <lineage>
        <taxon>Bacteria</taxon>
        <taxon>Pseudomonadati</taxon>
        <taxon>Pseudomonadota</taxon>
        <taxon>Alphaproteobacteria</taxon>
        <taxon>Rhodobacterales</taxon>
        <taxon>Paracoccaceae</taxon>
        <taxon>Gymnodinialimonas</taxon>
    </lineage>
</organism>
<dbReference type="Pfam" id="PF00293">
    <property type="entry name" value="NUDIX"/>
    <property type="match status" value="1"/>
</dbReference>
<dbReference type="GO" id="GO:0046872">
    <property type="term" value="F:metal ion binding"/>
    <property type="evidence" value="ECO:0007669"/>
    <property type="project" value="UniProtKB-KW"/>
</dbReference>
<dbReference type="RefSeq" id="WP_219004219.1">
    <property type="nucleotide sequence ID" value="NZ_CP079194.1"/>
</dbReference>
<evidence type="ECO:0000256" key="1">
    <source>
        <dbReference type="ARBA" id="ARBA00001946"/>
    </source>
</evidence>
<dbReference type="InterPro" id="IPR047198">
    <property type="entry name" value="DDP-like_NUDIX"/>
</dbReference>
<dbReference type="GO" id="GO:0008486">
    <property type="term" value="F:diphosphoinositol-polyphosphate diphosphatase activity"/>
    <property type="evidence" value="ECO:0007669"/>
    <property type="project" value="TreeGrafter"/>
</dbReference>
<feature type="region of interest" description="Disordered" evidence="5">
    <location>
        <begin position="1"/>
        <end position="27"/>
    </location>
</feature>
<evidence type="ECO:0000259" key="6">
    <source>
        <dbReference type="PROSITE" id="PS51462"/>
    </source>
</evidence>
<keyword evidence="3 7" id="KW-0378">Hydrolase</keyword>
<evidence type="ECO:0000256" key="3">
    <source>
        <dbReference type="ARBA" id="ARBA00022801"/>
    </source>
</evidence>
<keyword evidence="2" id="KW-0479">Metal-binding</keyword>
<dbReference type="GO" id="GO:0000298">
    <property type="term" value="F:endopolyphosphatase activity"/>
    <property type="evidence" value="ECO:0007669"/>
    <property type="project" value="TreeGrafter"/>
</dbReference>
<dbReference type="GO" id="GO:0034431">
    <property type="term" value="F:bis(5'-adenosyl)-hexaphosphatase activity"/>
    <property type="evidence" value="ECO:0007669"/>
    <property type="project" value="TreeGrafter"/>
</dbReference>
<proteinExistence type="predicted"/>
<dbReference type="InterPro" id="IPR000086">
    <property type="entry name" value="NUDIX_hydrolase_dom"/>
</dbReference>
<protein>
    <submittedName>
        <fullName evidence="7">NUDIX hydrolase</fullName>
    </submittedName>
</protein>
<dbReference type="GO" id="GO:1901911">
    <property type="term" value="P:adenosine 5'-(hexahydrogen pentaphosphate) catabolic process"/>
    <property type="evidence" value="ECO:0007669"/>
    <property type="project" value="TreeGrafter"/>
</dbReference>
<reference evidence="7 8" key="1">
    <citation type="submission" date="2021-07" db="EMBL/GenBank/DDBJ databases">
        <title>A novel Jannaschia species isolated from marine dinoflagellate Ceratoperidinium margalefii.</title>
        <authorList>
            <person name="Jiang Y."/>
            <person name="Li Z."/>
        </authorList>
    </citation>
    <scope>NUCLEOTIDE SEQUENCE [LARGE SCALE GENOMIC DNA]</scope>
    <source>
        <strain evidence="7 8">J12C1-MA-4</strain>
    </source>
</reference>
<dbReference type="GO" id="GO:0034432">
    <property type="term" value="F:bis(5'-adenosyl)-pentaphosphatase activity"/>
    <property type="evidence" value="ECO:0007669"/>
    <property type="project" value="TreeGrafter"/>
</dbReference>
<keyword evidence="4" id="KW-0460">Magnesium</keyword>
<evidence type="ECO:0000313" key="7">
    <source>
        <dbReference type="EMBL" id="QXT40827.1"/>
    </source>
</evidence>
<dbReference type="GO" id="GO:1901907">
    <property type="term" value="P:diadenosine pentaphosphate catabolic process"/>
    <property type="evidence" value="ECO:0007669"/>
    <property type="project" value="TreeGrafter"/>
</dbReference>
<keyword evidence="8" id="KW-1185">Reference proteome</keyword>
<dbReference type="Proteomes" id="UP000825009">
    <property type="component" value="Chromosome"/>
</dbReference>